<dbReference type="SMART" id="SM01060">
    <property type="entry name" value="Catalase"/>
    <property type="match status" value="1"/>
</dbReference>
<dbReference type="InterPro" id="IPR020835">
    <property type="entry name" value="Catalase_sf"/>
</dbReference>
<feature type="binding site" description="axial binding residue" evidence="8">
    <location>
        <position position="368"/>
    </location>
    <ligand>
        <name>heme</name>
        <dbReference type="ChEBI" id="CHEBI:30413"/>
    </ligand>
    <ligandPart>
        <name>Fe</name>
        <dbReference type="ChEBI" id="CHEBI:18248"/>
    </ligandPart>
</feature>
<keyword evidence="9" id="KW-0732">Signal</keyword>
<evidence type="ECO:0000313" key="12">
    <source>
        <dbReference type="Proteomes" id="UP000838756"/>
    </source>
</evidence>
<dbReference type="InterPro" id="IPR011614">
    <property type="entry name" value="Catalase_core"/>
</dbReference>
<dbReference type="PANTHER" id="PTHR11465:SF9">
    <property type="entry name" value="CATALASE"/>
    <property type="match status" value="1"/>
</dbReference>
<dbReference type="InterPro" id="IPR024711">
    <property type="entry name" value="Catalase_clade1/3"/>
</dbReference>
<sequence length="487" mass="54964">MLAFLIILAANAVATNQDWHPAVDPALLRQIRQDSPAGLMSVSNGAPVTYCEVNSTLNKPLIRNSFLMDHVTSMDRERTCVRTVHGQGSGAFGFFKVTHDLSHICKASFLKEIGKKTPVAARFSSGIAEKGGSELSREIRGFALKFYTDEGIFDIPGIVTPMFVVKNPLYFVEFIHAIRKNPALYLADPMKLWDFVIKYPEAMHTFLLMFADRGIPLSFANMPCYNVHSLQVENEAGEVHFIRFHIEPFEGIKHLTTAEAQKINAADLDYYTRELYNRIKKGDYPRWNVSVQIVSEEDVQKHGGLMFDVTRVLPKCDFPLHLLGEIVLNRNPTNHFAEIEQLAFCPANLVNGILGAPDKVYEARRFAYADAQLYRLGPNVQKIPVNCPLHVPTEYSESPGEPVSYESTNKRGLLKIKEEEPYNYDQAAELYENELTGDERTRLHENLILAISPASEFVRERVIEILEMIHPDLAYQVAKGLTSTMAE</sequence>
<feature type="domain" description="Catalase core" evidence="10">
    <location>
        <begin position="41"/>
        <end position="414"/>
    </location>
</feature>
<dbReference type="GO" id="GO:0005777">
    <property type="term" value="C:peroxisome"/>
    <property type="evidence" value="ECO:0007669"/>
    <property type="project" value="TreeGrafter"/>
</dbReference>
<dbReference type="OrthoDB" id="6880011at2759"/>
<feature type="chain" id="PRO_5035746999" evidence="9">
    <location>
        <begin position="18"/>
        <end position="487"/>
    </location>
</feature>
<dbReference type="Pfam" id="PF00199">
    <property type="entry name" value="Catalase"/>
    <property type="match status" value="1"/>
</dbReference>
<proteinExistence type="inferred from homology"/>
<dbReference type="GO" id="GO:0046872">
    <property type="term" value="F:metal ion binding"/>
    <property type="evidence" value="ECO:0007669"/>
    <property type="project" value="UniProtKB-KW"/>
</dbReference>
<dbReference type="EMBL" id="CAKXAJ010025535">
    <property type="protein sequence ID" value="CAH2240630.1"/>
    <property type="molecule type" value="Genomic_DNA"/>
</dbReference>
<keyword evidence="12" id="KW-1185">Reference proteome</keyword>
<keyword evidence="5" id="KW-0560">Oxidoreductase</keyword>
<evidence type="ECO:0000256" key="7">
    <source>
        <dbReference type="ARBA" id="ARBA00023324"/>
    </source>
</evidence>
<keyword evidence="6 8" id="KW-0408">Iron</keyword>
<dbReference type="AlphaFoldDB" id="A0A8S4RSU8"/>
<dbReference type="Gene3D" id="2.40.180.10">
    <property type="entry name" value="Catalase core domain"/>
    <property type="match status" value="1"/>
</dbReference>
<keyword evidence="2" id="KW-0575">Peroxidase</keyword>
<evidence type="ECO:0000256" key="3">
    <source>
        <dbReference type="ARBA" id="ARBA00022617"/>
    </source>
</evidence>
<reference evidence="11" key="1">
    <citation type="submission" date="2022-03" db="EMBL/GenBank/DDBJ databases">
        <authorList>
            <person name="Lindestad O."/>
        </authorList>
    </citation>
    <scope>NUCLEOTIDE SEQUENCE</scope>
</reference>
<dbReference type="PROSITE" id="PS51402">
    <property type="entry name" value="CATALASE_3"/>
    <property type="match status" value="1"/>
</dbReference>
<comment type="cofactor">
    <cofactor evidence="8">
        <name>heme</name>
        <dbReference type="ChEBI" id="CHEBI:30413"/>
    </cofactor>
</comment>
<dbReference type="GO" id="GO:0020037">
    <property type="term" value="F:heme binding"/>
    <property type="evidence" value="ECO:0007669"/>
    <property type="project" value="InterPro"/>
</dbReference>
<evidence type="ECO:0000256" key="8">
    <source>
        <dbReference type="PIRSR" id="PIRSR038928-2"/>
    </source>
</evidence>
<name>A0A8S4RSU8_9NEOP</name>
<dbReference type="GO" id="GO:0004096">
    <property type="term" value="F:catalase activity"/>
    <property type="evidence" value="ECO:0007669"/>
    <property type="project" value="UniProtKB-EC"/>
</dbReference>
<evidence type="ECO:0000256" key="9">
    <source>
        <dbReference type="SAM" id="SignalP"/>
    </source>
</evidence>
<dbReference type="InterPro" id="IPR010582">
    <property type="entry name" value="Catalase_immune_responsive"/>
</dbReference>
<evidence type="ECO:0000313" key="11">
    <source>
        <dbReference type="EMBL" id="CAH2240630.1"/>
    </source>
</evidence>
<evidence type="ECO:0000256" key="5">
    <source>
        <dbReference type="ARBA" id="ARBA00023002"/>
    </source>
</evidence>
<dbReference type="SUPFAM" id="SSF56634">
    <property type="entry name" value="Heme-dependent catalase-like"/>
    <property type="match status" value="1"/>
</dbReference>
<evidence type="ECO:0000256" key="6">
    <source>
        <dbReference type="ARBA" id="ARBA00023004"/>
    </source>
</evidence>
<comment type="caution">
    <text evidence="11">The sequence shown here is derived from an EMBL/GenBank/DDBJ whole genome shotgun (WGS) entry which is preliminary data.</text>
</comment>
<feature type="signal peptide" evidence="9">
    <location>
        <begin position="1"/>
        <end position="17"/>
    </location>
</feature>
<dbReference type="PANTHER" id="PTHR11465">
    <property type="entry name" value="CATALASE"/>
    <property type="match status" value="1"/>
</dbReference>
<protein>
    <submittedName>
        <fullName evidence="11">Jg14225 protein</fullName>
    </submittedName>
</protein>
<dbReference type="Proteomes" id="UP000838756">
    <property type="component" value="Unassembled WGS sequence"/>
</dbReference>
<accession>A0A8S4RSU8</accession>
<dbReference type="Pfam" id="PF06628">
    <property type="entry name" value="Catalase-rel"/>
    <property type="match status" value="1"/>
</dbReference>
<dbReference type="PRINTS" id="PR00067">
    <property type="entry name" value="CATALASE"/>
</dbReference>
<organism evidence="11 12">
    <name type="scientific">Pararge aegeria aegeria</name>
    <dbReference type="NCBI Taxonomy" id="348720"/>
    <lineage>
        <taxon>Eukaryota</taxon>
        <taxon>Metazoa</taxon>
        <taxon>Ecdysozoa</taxon>
        <taxon>Arthropoda</taxon>
        <taxon>Hexapoda</taxon>
        <taxon>Insecta</taxon>
        <taxon>Pterygota</taxon>
        <taxon>Neoptera</taxon>
        <taxon>Endopterygota</taxon>
        <taxon>Lepidoptera</taxon>
        <taxon>Glossata</taxon>
        <taxon>Ditrysia</taxon>
        <taxon>Papilionoidea</taxon>
        <taxon>Nymphalidae</taxon>
        <taxon>Satyrinae</taxon>
        <taxon>Satyrini</taxon>
        <taxon>Parargina</taxon>
        <taxon>Pararge</taxon>
    </lineage>
</organism>
<evidence type="ECO:0000259" key="10">
    <source>
        <dbReference type="SMART" id="SM01060"/>
    </source>
</evidence>
<comment type="similarity">
    <text evidence="1">Belongs to the catalase family.</text>
</comment>
<evidence type="ECO:0000256" key="4">
    <source>
        <dbReference type="ARBA" id="ARBA00022723"/>
    </source>
</evidence>
<dbReference type="InterPro" id="IPR018028">
    <property type="entry name" value="Catalase"/>
</dbReference>
<gene>
    <name evidence="11" type="primary">jg14225</name>
    <name evidence="11" type="ORF">PAEG_LOCUS17198</name>
</gene>
<keyword evidence="4 8" id="KW-0479">Metal-binding</keyword>
<dbReference type="GO" id="GO:0005739">
    <property type="term" value="C:mitochondrion"/>
    <property type="evidence" value="ECO:0007669"/>
    <property type="project" value="TreeGrafter"/>
</dbReference>
<dbReference type="GO" id="GO:0042744">
    <property type="term" value="P:hydrogen peroxide catabolic process"/>
    <property type="evidence" value="ECO:0007669"/>
    <property type="project" value="UniProtKB-KW"/>
</dbReference>
<evidence type="ECO:0000256" key="2">
    <source>
        <dbReference type="ARBA" id="ARBA00022559"/>
    </source>
</evidence>
<keyword evidence="7" id="KW-0376">Hydrogen peroxide</keyword>
<keyword evidence="3 8" id="KW-0349">Heme</keyword>
<dbReference type="GO" id="GO:0042542">
    <property type="term" value="P:response to hydrogen peroxide"/>
    <property type="evidence" value="ECO:0007669"/>
    <property type="project" value="TreeGrafter"/>
</dbReference>
<evidence type="ECO:0000256" key="1">
    <source>
        <dbReference type="ARBA" id="ARBA00005329"/>
    </source>
</evidence>
<dbReference type="PIRSF" id="PIRSF038928">
    <property type="entry name" value="Catalase_clade1-3"/>
    <property type="match status" value="1"/>
</dbReference>